<keyword evidence="3" id="KW-1185">Reference proteome</keyword>
<feature type="region of interest" description="Disordered" evidence="1">
    <location>
        <begin position="65"/>
        <end position="84"/>
    </location>
</feature>
<organism evidence="2 3">
    <name type="scientific">Thamnocephalis sphaerospora</name>
    <dbReference type="NCBI Taxonomy" id="78915"/>
    <lineage>
        <taxon>Eukaryota</taxon>
        <taxon>Fungi</taxon>
        <taxon>Fungi incertae sedis</taxon>
        <taxon>Zoopagomycota</taxon>
        <taxon>Zoopagomycotina</taxon>
        <taxon>Zoopagomycetes</taxon>
        <taxon>Zoopagales</taxon>
        <taxon>Sigmoideomycetaceae</taxon>
        <taxon>Thamnocephalis</taxon>
    </lineage>
</organism>
<accession>A0A4P9XR09</accession>
<feature type="compositionally biased region" description="Polar residues" evidence="1">
    <location>
        <begin position="16"/>
        <end position="25"/>
    </location>
</feature>
<proteinExistence type="predicted"/>
<reference evidence="3" key="1">
    <citation type="journal article" date="2018" name="Nat. Microbiol.">
        <title>Leveraging single-cell genomics to expand the fungal tree of life.</title>
        <authorList>
            <person name="Ahrendt S.R."/>
            <person name="Quandt C.A."/>
            <person name="Ciobanu D."/>
            <person name="Clum A."/>
            <person name="Salamov A."/>
            <person name="Andreopoulos B."/>
            <person name="Cheng J.F."/>
            <person name="Woyke T."/>
            <person name="Pelin A."/>
            <person name="Henrissat B."/>
            <person name="Reynolds N.K."/>
            <person name="Benny G.L."/>
            <person name="Smith M.E."/>
            <person name="James T.Y."/>
            <person name="Grigoriev I.V."/>
        </authorList>
    </citation>
    <scope>NUCLEOTIDE SEQUENCE [LARGE SCALE GENOMIC DNA]</scope>
    <source>
        <strain evidence="3">RSA 1356</strain>
    </source>
</reference>
<dbReference type="EMBL" id="KZ992597">
    <property type="protein sequence ID" value="RKP08496.1"/>
    <property type="molecule type" value="Genomic_DNA"/>
</dbReference>
<feature type="compositionally biased region" description="Low complexity" evidence="1">
    <location>
        <begin position="269"/>
        <end position="304"/>
    </location>
</feature>
<evidence type="ECO:0000313" key="2">
    <source>
        <dbReference type="EMBL" id="RKP08496.1"/>
    </source>
</evidence>
<evidence type="ECO:0000256" key="1">
    <source>
        <dbReference type="SAM" id="MobiDB-lite"/>
    </source>
</evidence>
<feature type="region of interest" description="Disordered" evidence="1">
    <location>
        <begin position="1"/>
        <end position="33"/>
    </location>
</feature>
<name>A0A4P9XR09_9FUNG</name>
<gene>
    <name evidence="2" type="ORF">THASP1DRAFT_29698</name>
</gene>
<feature type="region of interest" description="Disordered" evidence="1">
    <location>
        <begin position="245"/>
        <end position="304"/>
    </location>
</feature>
<dbReference type="Proteomes" id="UP000271241">
    <property type="component" value="Unassembled WGS sequence"/>
</dbReference>
<evidence type="ECO:0000313" key="3">
    <source>
        <dbReference type="Proteomes" id="UP000271241"/>
    </source>
</evidence>
<protein>
    <submittedName>
        <fullName evidence="2">Uncharacterized protein</fullName>
    </submittedName>
</protein>
<sequence length="446" mass="47561">MIYYGYTDTQRHGHSQPGTHATLSDSGAAHAANNWQTPSTATSFSVTIGNSAATARMASASDATFNATGDSHQSTSTPAQGQESAVLTVGNAKDPAYMHQAAGGPSGGTEPDLDEVARKSVSRMLVQLWLTKYQSKQGKLVTPKEVAVDMLNGTIARLLLHHISAKLKRCLSMMPEMQQYTFSPQQMTRIVGHATTLLENRGTFLVLAHGAASGPSPSNTDKNRLERLRQAYYEAYTMLMSGAAPDSTWPKSAPIQQSEALDAQETKASTKPLPQQQSQLQESTQAQTQAQQTETTTSSKSTNLTTTTAAAASAQSQAPIYGQDVANKQTAASIAEATTAQTSAPLSQASKCEKTDDVLSLQTNGNTVETSGLYVAGGSQEPMTTTATDGEVRAPTPEHTSEIAAPAVRLVDAYLNQIEQKHIAYLIRKVPLHLRPGLLDPFLKKE</sequence>
<dbReference type="AlphaFoldDB" id="A0A4P9XR09"/>